<dbReference type="AlphaFoldDB" id="A0A1M6JY38"/>
<gene>
    <name evidence="3" type="ORF">SAMN05444159_0812</name>
</gene>
<evidence type="ECO:0000313" key="4">
    <source>
        <dbReference type="Proteomes" id="UP000189935"/>
    </source>
</evidence>
<dbReference type="OrthoDB" id="8241354at2"/>
<evidence type="ECO:0000313" key="3">
    <source>
        <dbReference type="EMBL" id="SHJ51596.1"/>
    </source>
</evidence>
<dbReference type="Proteomes" id="UP000189935">
    <property type="component" value="Chromosome I"/>
</dbReference>
<feature type="chain" id="PRO_5012929155" evidence="2">
    <location>
        <begin position="22"/>
        <end position="88"/>
    </location>
</feature>
<dbReference type="RefSeq" id="WP_079544676.1">
    <property type="nucleotide sequence ID" value="NZ_LT670844.1"/>
</dbReference>
<sequence length="88" mass="9365">MRKLIATIALLALVESSVAIAQPAGSRNPAPPPSMNSAQQLLPEAPVGHRQPRADQVPSEKNLMDPNDPVNRENAALDRMISGICRGC</sequence>
<evidence type="ECO:0000256" key="2">
    <source>
        <dbReference type="SAM" id="SignalP"/>
    </source>
</evidence>
<name>A0A1M6JY38_9BRAD</name>
<organism evidence="3 4">
    <name type="scientific">Bradyrhizobium lablabi</name>
    <dbReference type="NCBI Taxonomy" id="722472"/>
    <lineage>
        <taxon>Bacteria</taxon>
        <taxon>Pseudomonadati</taxon>
        <taxon>Pseudomonadota</taxon>
        <taxon>Alphaproteobacteria</taxon>
        <taxon>Hyphomicrobiales</taxon>
        <taxon>Nitrobacteraceae</taxon>
        <taxon>Bradyrhizobium</taxon>
    </lineage>
</organism>
<reference evidence="3 4" key="1">
    <citation type="submission" date="2016-11" db="EMBL/GenBank/DDBJ databases">
        <authorList>
            <person name="Jaros S."/>
            <person name="Januszkiewicz K."/>
            <person name="Wedrychowicz H."/>
        </authorList>
    </citation>
    <scope>NUCLEOTIDE SEQUENCE [LARGE SCALE GENOMIC DNA]</scope>
    <source>
        <strain evidence="3 4">GAS499</strain>
    </source>
</reference>
<accession>A0A1M6JY38</accession>
<dbReference type="EMBL" id="LT670844">
    <property type="protein sequence ID" value="SHJ51596.1"/>
    <property type="molecule type" value="Genomic_DNA"/>
</dbReference>
<keyword evidence="2" id="KW-0732">Signal</keyword>
<evidence type="ECO:0000256" key="1">
    <source>
        <dbReference type="SAM" id="MobiDB-lite"/>
    </source>
</evidence>
<proteinExistence type="predicted"/>
<feature type="signal peptide" evidence="2">
    <location>
        <begin position="1"/>
        <end position="21"/>
    </location>
</feature>
<protein>
    <submittedName>
        <fullName evidence="3">Uncharacterized protein</fullName>
    </submittedName>
</protein>
<feature type="region of interest" description="Disordered" evidence="1">
    <location>
        <begin position="23"/>
        <end position="72"/>
    </location>
</feature>